<reference evidence="16" key="1">
    <citation type="journal article" date="2019" name="Int. J. Syst. Evol. Microbiol.">
        <title>The Global Catalogue of Microorganisms (GCM) 10K type strain sequencing project: providing services to taxonomists for standard genome sequencing and annotation.</title>
        <authorList>
            <consortium name="The Broad Institute Genomics Platform"/>
            <consortium name="The Broad Institute Genome Sequencing Center for Infectious Disease"/>
            <person name="Wu L."/>
            <person name="Ma J."/>
        </authorList>
    </citation>
    <scope>NUCLEOTIDE SEQUENCE [LARGE SCALE GENOMIC DNA]</scope>
    <source>
        <strain evidence="16">KCTC 62164</strain>
    </source>
</reference>
<comment type="caution">
    <text evidence="15">The sequence shown here is derived from an EMBL/GenBank/DDBJ whole genome shotgun (WGS) entry which is preliminary data.</text>
</comment>
<feature type="transmembrane region" description="Helical" evidence="14">
    <location>
        <begin position="6"/>
        <end position="27"/>
    </location>
</feature>
<feature type="transmembrane region" description="Helical" evidence="14">
    <location>
        <begin position="460"/>
        <end position="482"/>
    </location>
</feature>
<evidence type="ECO:0000256" key="3">
    <source>
        <dbReference type="ARBA" id="ARBA00022448"/>
    </source>
</evidence>
<keyword evidence="9" id="KW-0406">Ion transport</keyword>
<keyword evidence="8" id="KW-0915">Sodium</keyword>
<evidence type="ECO:0000256" key="14">
    <source>
        <dbReference type="SAM" id="Phobius"/>
    </source>
</evidence>
<dbReference type="InterPro" id="IPR001734">
    <property type="entry name" value="Na/solute_symporter"/>
</dbReference>
<name>A0ABV7D6R7_9PROT</name>
<evidence type="ECO:0000256" key="5">
    <source>
        <dbReference type="ARBA" id="ARBA00022692"/>
    </source>
</evidence>
<dbReference type="PANTHER" id="PTHR48086">
    <property type="entry name" value="SODIUM/PROLINE SYMPORTER-RELATED"/>
    <property type="match status" value="1"/>
</dbReference>
<keyword evidence="16" id="KW-1185">Reference proteome</keyword>
<organism evidence="15 16">
    <name type="scientific">Kordiimonas pumila</name>
    <dbReference type="NCBI Taxonomy" id="2161677"/>
    <lineage>
        <taxon>Bacteria</taxon>
        <taxon>Pseudomonadati</taxon>
        <taxon>Pseudomonadota</taxon>
        <taxon>Alphaproteobacteria</taxon>
        <taxon>Kordiimonadales</taxon>
        <taxon>Kordiimonadaceae</taxon>
        <taxon>Kordiimonas</taxon>
    </lineage>
</organism>
<feature type="transmembrane region" description="Helical" evidence="14">
    <location>
        <begin position="376"/>
        <end position="398"/>
    </location>
</feature>
<keyword evidence="6" id="KW-0769">Symport</keyword>
<dbReference type="Pfam" id="PF00474">
    <property type="entry name" value="SSF"/>
    <property type="match status" value="1"/>
</dbReference>
<evidence type="ECO:0000256" key="11">
    <source>
        <dbReference type="ARBA" id="ARBA00023201"/>
    </source>
</evidence>
<evidence type="ECO:0000256" key="2">
    <source>
        <dbReference type="ARBA" id="ARBA00006434"/>
    </source>
</evidence>
<dbReference type="EMBL" id="JBHRSL010000010">
    <property type="protein sequence ID" value="MFC3052610.1"/>
    <property type="molecule type" value="Genomic_DNA"/>
</dbReference>
<dbReference type="PROSITE" id="PS50283">
    <property type="entry name" value="NA_SOLUT_SYMP_3"/>
    <property type="match status" value="1"/>
</dbReference>
<keyword evidence="11" id="KW-0739">Sodium transport</keyword>
<dbReference type="PANTHER" id="PTHR48086:SF3">
    <property type="entry name" value="SODIUM_PROLINE SYMPORTER"/>
    <property type="match status" value="1"/>
</dbReference>
<protein>
    <recommendedName>
        <fullName evidence="17">Proline permease</fullName>
    </recommendedName>
</protein>
<feature type="transmembrane region" description="Helical" evidence="14">
    <location>
        <begin position="160"/>
        <end position="182"/>
    </location>
</feature>
<keyword evidence="5 14" id="KW-0812">Transmembrane</keyword>
<comment type="similarity">
    <text evidence="2 13">Belongs to the sodium:solute symporter (SSF) (TC 2.A.21) family.</text>
</comment>
<feature type="transmembrane region" description="Helical" evidence="14">
    <location>
        <begin position="277"/>
        <end position="300"/>
    </location>
</feature>
<accession>A0ABV7D6R7</accession>
<proteinExistence type="inferred from homology"/>
<keyword evidence="4" id="KW-1003">Cell membrane</keyword>
<evidence type="ECO:0000256" key="12">
    <source>
        <dbReference type="ARBA" id="ARBA00033708"/>
    </source>
</evidence>
<sequence>MEDMRQAIILSCVFIYLLICIGVGVWAMRRTKSAGDFFVAGRGLGPVVVSLAVFSSTLSGFGFVGGPGLVYASGLSSVWMVVCAALGYATGFYLISKRIRMIAEVRDTMSLPDLIFARYNSEATRLLTASTILLGVMGYMATQILAMALVLQSILISTEMFAGISLFTCVVISSTVLIFYCVTGGIIASVYTDLVQGIVMIVSGALVVITAAHVFEGGFAEASSILLMHDGEDIMPFGTMGAMASLSWFFLFGLGLSGQPHVVTKMMMNRNISDNRIILPMTTLGYLVAAMLWISVGVVMRALVLGDVALPLGSPDEAAPFFLTAYAPPLLAGIVFAGLFAAIMSTADSFLNIGAAAIIHDIPKALRGRSLNNELLWARVATVGLSVLAAGFALYSYYENAALVALLGAFGWGTFAAALTPIVLFGLNWKKASANAAIVAIISSVAINLTVHLLQIKIPYGISAGFLAMLTSMILFIGISLLEKQKALPKDIDRILDL</sequence>
<evidence type="ECO:0000256" key="9">
    <source>
        <dbReference type="ARBA" id="ARBA00023065"/>
    </source>
</evidence>
<evidence type="ECO:0000256" key="13">
    <source>
        <dbReference type="RuleBase" id="RU362091"/>
    </source>
</evidence>
<feature type="transmembrane region" description="Helical" evidence="14">
    <location>
        <begin position="434"/>
        <end position="454"/>
    </location>
</feature>
<dbReference type="RefSeq" id="WP_194213733.1">
    <property type="nucleotide sequence ID" value="NZ_CP061205.1"/>
</dbReference>
<feature type="transmembrane region" description="Helical" evidence="14">
    <location>
        <begin position="126"/>
        <end position="154"/>
    </location>
</feature>
<comment type="subcellular location">
    <subcellularLocation>
        <location evidence="1">Cell membrane</location>
        <topology evidence="1">Multi-pass membrane protein</topology>
    </subcellularLocation>
</comment>
<evidence type="ECO:0000313" key="16">
    <source>
        <dbReference type="Proteomes" id="UP001595444"/>
    </source>
</evidence>
<feature type="transmembrane region" description="Helical" evidence="14">
    <location>
        <begin position="70"/>
        <end position="95"/>
    </location>
</feature>
<feature type="transmembrane region" description="Helical" evidence="14">
    <location>
        <begin position="194"/>
        <end position="214"/>
    </location>
</feature>
<comment type="catalytic activity">
    <reaction evidence="12">
        <text>L-proline(in) + Na(+)(in) = L-proline(out) + Na(+)(out)</text>
        <dbReference type="Rhea" id="RHEA:28967"/>
        <dbReference type="ChEBI" id="CHEBI:29101"/>
        <dbReference type="ChEBI" id="CHEBI:60039"/>
    </reaction>
</comment>
<dbReference type="InterPro" id="IPR038377">
    <property type="entry name" value="Na/Glc_symporter_sf"/>
</dbReference>
<keyword evidence="7 14" id="KW-1133">Transmembrane helix</keyword>
<evidence type="ECO:0000313" key="15">
    <source>
        <dbReference type="EMBL" id="MFC3052610.1"/>
    </source>
</evidence>
<feature type="transmembrane region" description="Helical" evidence="14">
    <location>
        <begin position="404"/>
        <end position="427"/>
    </location>
</feature>
<feature type="transmembrane region" description="Helical" evidence="14">
    <location>
        <begin position="39"/>
        <end position="64"/>
    </location>
</feature>
<evidence type="ECO:0000256" key="7">
    <source>
        <dbReference type="ARBA" id="ARBA00022989"/>
    </source>
</evidence>
<evidence type="ECO:0000256" key="4">
    <source>
        <dbReference type="ARBA" id="ARBA00022475"/>
    </source>
</evidence>
<dbReference type="Proteomes" id="UP001595444">
    <property type="component" value="Unassembled WGS sequence"/>
</dbReference>
<evidence type="ECO:0000256" key="10">
    <source>
        <dbReference type="ARBA" id="ARBA00023136"/>
    </source>
</evidence>
<evidence type="ECO:0000256" key="6">
    <source>
        <dbReference type="ARBA" id="ARBA00022847"/>
    </source>
</evidence>
<gene>
    <name evidence="15" type="ORF">ACFOKA_11915</name>
</gene>
<keyword evidence="3" id="KW-0813">Transport</keyword>
<dbReference type="Gene3D" id="1.20.1730.10">
    <property type="entry name" value="Sodium/glucose cotransporter"/>
    <property type="match status" value="1"/>
</dbReference>
<feature type="transmembrane region" description="Helical" evidence="14">
    <location>
        <begin position="320"/>
        <end position="343"/>
    </location>
</feature>
<feature type="transmembrane region" description="Helical" evidence="14">
    <location>
        <begin position="234"/>
        <end position="256"/>
    </location>
</feature>
<dbReference type="InterPro" id="IPR050277">
    <property type="entry name" value="Sodium:Solute_Symporter"/>
</dbReference>
<evidence type="ECO:0000256" key="8">
    <source>
        <dbReference type="ARBA" id="ARBA00023053"/>
    </source>
</evidence>
<keyword evidence="10 14" id="KW-0472">Membrane</keyword>
<evidence type="ECO:0000256" key="1">
    <source>
        <dbReference type="ARBA" id="ARBA00004651"/>
    </source>
</evidence>
<evidence type="ECO:0008006" key="17">
    <source>
        <dbReference type="Google" id="ProtNLM"/>
    </source>
</evidence>